<evidence type="ECO:0000256" key="1">
    <source>
        <dbReference type="SAM" id="Phobius"/>
    </source>
</evidence>
<accession>A0A849I4I7</accession>
<gene>
    <name evidence="2" type="ORF">HJG44_20505</name>
</gene>
<comment type="caution">
    <text evidence="2">The sequence shown here is derived from an EMBL/GenBank/DDBJ whole genome shotgun (WGS) entry which is preliminary data.</text>
</comment>
<evidence type="ECO:0000313" key="2">
    <source>
        <dbReference type="EMBL" id="NNM74746.1"/>
    </source>
</evidence>
<dbReference type="Proteomes" id="UP000564885">
    <property type="component" value="Unassembled WGS sequence"/>
</dbReference>
<dbReference type="AlphaFoldDB" id="A0A849I4I7"/>
<dbReference type="EMBL" id="JABEPP010000006">
    <property type="protein sequence ID" value="NNM74746.1"/>
    <property type="molecule type" value="Genomic_DNA"/>
</dbReference>
<keyword evidence="1" id="KW-0472">Membrane</keyword>
<keyword evidence="1" id="KW-1133">Transmembrane helix</keyword>
<keyword evidence="3" id="KW-1185">Reference proteome</keyword>
<sequence>MSEALKQLKFDWTISLGNLLSMLTIVAGLLAYVSHITERITTIRRDVDVIIERGSPHVGALAASDQIQNERIKMLTEGYTDMRKAQTELMSILLAIREDIVILKTRSNIDPLTDKPRSQRRGEDHQR</sequence>
<evidence type="ECO:0008006" key="4">
    <source>
        <dbReference type="Google" id="ProtNLM"/>
    </source>
</evidence>
<feature type="transmembrane region" description="Helical" evidence="1">
    <location>
        <begin position="12"/>
        <end position="33"/>
    </location>
</feature>
<name>A0A849I4I7_9HYPH</name>
<reference evidence="2 3" key="1">
    <citation type="submission" date="2020-04" db="EMBL/GenBank/DDBJ databases">
        <title>Enterovirga sp. isolate from soil.</title>
        <authorList>
            <person name="Chea S."/>
            <person name="Kim D.-U."/>
        </authorList>
    </citation>
    <scope>NUCLEOTIDE SEQUENCE [LARGE SCALE GENOMIC DNA]</scope>
    <source>
        <strain evidence="2 3">DB1703</strain>
    </source>
</reference>
<dbReference type="RefSeq" id="WP_171220196.1">
    <property type="nucleotide sequence ID" value="NZ_JABEPP010000006.1"/>
</dbReference>
<evidence type="ECO:0000313" key="3">
    <source>
        <dbReference type="Proteomes" id="UP000564885"/>
    </source>
</evidence>
<protein>
    <recommendedName>
        <fullName evidence="4">DUF2730 family protein</fullName>
    </recommendedName>
</protein>
<organism evidence="2 3">
    <name type="scientific">Enterovirga aerilata</name>
    <dbReference type="NCBI Taxonomy" id="2730920"/>
    <lineage>
        <taxon>Bacteria</taxon>
        <taxon>Pseudomonadati</taxon>
        <taxon>Pseudomonadota</taxon>
        <taxon>Alphaproteobacteria</taxon>
        <taxon>Hyphomicrobiales</taxon>
        <taxon>Methylobacteriaceae</taxon>
        <taxon>Enterovirga</taxon>
    </lineage>
</organism>
<proteinExistence type="predicted"/>
<keyword evidence="1" id="KW-0812">Transmembrane</keyword>